<dbReference type="EMBL" id="JAHUTI010009892">
    <property type="protein sequence ID" value="MED6234668.1"/>
    <property type="molecule type" value="Genomic_DNA"/>
</dbReference>
<evidence type="ECO:0000313" key="2">
    <source>
        <dbReference type="Proteomes" id="UP001345963"/>
    </source>
</evidence>
<protein>
    <submittedName>
        <fullName evidence="1">Uncharacterized protein</fullName>
    </submittedName>
</protein>
<comment type="caution">
    <text evidence="1">The sequence shown here is derived from an EMBL/GenBank/DDBJ whole genome shotgun (WGS) entry which is preliminary data.</text>
</comment>
<evidence type="ECO:0000313" key="1">
    <source>
        <dbReference type="EMBL" id="MED6234668.1"/>
    </source>
</evidence>
<proteinExistence type="predicted"/>
<gene>
    <name evidence="1" type="ORF">ATANTOWER_024695</name>
</gene>
<organism evidence="1 2">
    <name type="scientific">Ataeniobius toweri</name>
    <dbReference type="NCBI Taxonomy" id="208326"/>
    <lineage>
        <taxon>Eukaryota</taxon>
        <taxon>Metazoa</taxon>
        <taxon>Chordata</taxon>
        <taxon>Craniata</taxon>
        <taxon>Vertebrata</taxon>
        <taxon>Euteleostomi</taxon>
        <taxon>Actinopterygii</taxon>
        <taxon>Neopterygii</taxon>
        <taxon>Teleostei</taxon>
        <taxon>Neoteleostei</taxon>
        <taxon>Acanthomorphata</taxon>
        <taxon>Ovalentaria</taxon>
        <taxon>Atherinomorphae</taxon>
        <taxon>Cyprinodontiformes</taxon>
        <taxon>Goodeidae</taxon>
        <taxon>Ataeniobius</taxon>
    </lineage>
</organism>
<name>A0ABU7AA09_9TELE</name>
<sequence>MSLFVQSKACWSVPLNGIQLIELLPIFSVRTISSVVVLDGPVIALQCFSRHCFGVRWYPLAAINRVALVTQPVPSPASQSLTNSRLLILAILEPQPSRY</sequence>
<reference evidence="1 2" key="1">
    <citation type="submission" date="2021-07" db="EMBL/GenBank/DDBJ databases">
        <authorList>
            <person name="Palmer J.M."/>
        </authorList>
    </citation>
    <scope>NUCLEOTIDE SEQUENCE [LARGE SCALE GENOMIC DNA]</scope>
    <source>
        <strain evidence="1 2">AT_MEX2019</strain>
        <tissue evidence="1">Muscle</tissue>
    </source>
</reference>
<accession>A0ABU7AA09</accession>
<dbReference type="Proteomes" id="UP001345963">
    <property type="component" value="Unassembled WGS sequence"/>
</dbReference>
<keyword evidence="2" id="KW-1185">Reference proteome</keyword>